<reference evidence="1 2" key="1">
    <citation type="journal article" date="2020" name="Front. Microbiol.">
        <title>Single-cell genomics of novel Actinobacteria with the Wood-Ljungdahl pathway discovered in a serpentinizing system.</title>
        <authorList>
            <person name="Merino N."/>
            <person name="Kawai M."/>
            <person name="Boyd E.S."/>
            <person name="Colman D.R."/>
            <person name="McGlynn S.E."/>
            <person name="Nealson K.H."/>
            <person name="Kurokawa K."/>
            <person name="Hongoh Y."/>
        </authorList>
    </citation>
    <scope>NUCLEOTIDE SEQUENCE [LARGE SCALE GENOMIC DNA]</scope>
    <source>
        <strain evidence="1 2">S34</strain>
    </source>
</reference>
<keyword evidence="2" id="KW-1185">Reference proteome</keyword>
<dbReference type="EMBL" id="BLRZ01000506">
    <property type="protein sequence ID" value="GFP31687.1"/>
    <property type="molecule type" value="Genomic_DNA"/>
</dbReference>
<protein>
    <submittedName>
        <fullName evidence="1">Uncharacterized protein</fullName>
    </submittedName>
</protein>
<gene>
    <name evidence="1" type="ORF">HKBW3S34_02608</name>
</gene>
<proteinExistence type="predicted"/>
<comment type="caution">
    <text evidence="1">The sequence shown here is derived from an EMBL/GenBank/DDBJ whole genome shotgun (WGS) entry which is preliminary data.</text>
</comment>
<evidence type="ECO:0000313" key="1">
    <source>
        <dbReference type="EMBL" id="GFP31687.1"/>
    </source>
</evidence>
<dbReference type="AlphaFoldDB" id="A0A6V8PHI1"/>
<feature type="non-terminal residue" evidence="1">
    <location>
        <position position="1"/>
    </location>
</feature>
<sequence length="32" mass="3637">FFFQAEDGIRAYKVTGVQPQAQKDGLQTHNEL</sequence>
<evidence type="ECO:0000313" key="2">
    <source>
        <dbReference type="Proteomes" id="UP000588083"/>
    </source>
</evidence>
<name>A0A6V8PHI1_9ACTN</name>
<dbReference type="Proteomes" id="UP000588083">
    <property type="component" value="Unassembled WGS sequence"/>
</dbReference>
<accession>A0A6V8PHI1</accession>
<organism evidence="1 2">
    <name type="scientific">Candidatus Hakubella thermalkaliphila</name>
    <dbReference type="NCBI Taxonomy" id="2754717"/>
    <lineage>
        <taxon>Bacteria</taxon>
        <taxon>Bacillati</taxon>
        <taxon>Actinomycetota</taxon>
        <taxon>Actinomycetota incertae sedis</taxon>
        <taxon>Candidatus Hakubellales</taxon>
        <taxon>Candidatus Hakubellaceae</taxon>
        <taxon>Candidatus Hakubella</taxon>
    </lineage>
</organism>